<keyword evidence="4" id="KW-1185">Reference proteome</keyword>
<reference evidence="3 4" key="1">
    <citation type="submission" date="2023-07" db="EMBL/GenBank/DDBJ databases">
        <title>Comparative genomics of wheat-associated soil bacteria to identify genetic determinants of phenazine resistance.</title>
        <authorList>
            <person name="Mouncey N."/>
        </authorList>
    </citation>
    <scope>NUCLEOTIDE SEQUENCE [LARGE SCALE GENOMIC DNA]</scope>
    <source>
        <strain evidence="3 4">V2I4</strain>
    </source>
</reference>
<dbReference type="SUPFAM" id="SSF53098">
    <property type="entry name" value="Ribonuclease H-like"/>
    <property type="match status" value="1"/>
</dbReference>
<dbReference type="Pfam" id="PF13006">
    <property type="entry name" value="Nterm_IS4"/>
    <property type="match status" value="1"/>
</dbReference>
<dbReference type="EMBL" id="JAUSZI010000002">
    <property type="protein sequence ID" value="MDQ1031227.1"/>
    <property type="molecule type" value="Genomic_DNA"/>
</dbReference>
<dbReference type="InterPro" id="IPR012337">
    <property type="entry name" value="RNaseH-like_sf"/>
</dbReference>
<dbReference type="InterPro" id="IPR024473">
    <property type="entry name" value="Transposases_IS4_N"/>
</dbReference>
<feature type="domain" description="Transposase IS4 N-terminal" evidence="2">
    <location>
        <begin position="12"/>
        <end position="108"/>
    </location>
</feature>
<evidence type="ECO:0000313" key="4">
    <source>
        <dbReference type="Proteomes" id="UP001230328"/>
    </source>
</evidence>
<accession>A0ABU0T6D7</accession>
<dbReference type="Proteomes" id="UP001230328">
    <property type="component" value="Unassembled WGS sequence"/>
</dbReference>
<dbReference type="InterPro" id="IPR002559">
    <property type="entry name" value="Transposase_11"/>
</dbReference>
<gene>
    <name evidence="3" type="ORF">QF035_008809</name>
</gene>
<evidence type="ECO:0000259" key="1">
    <source>
        <dbReference type="Pfam" id="PF01609"/>
    </source>
</evidence>
<name>A0ABU0T6D7_9ACTN</name>
<feature type="domain" description="Transposase IS4-like" evidence="1">
    <location>
        <begin position="129"/>
        <end position="361"/>
    </location>
</feature>
<dbReference type="PANTHER" id="PTHR37529">
    <property type="entry name" value="TRANSPOSASE INSG FOR INSERTION SEQUENCE ELEMENT IS4-RELATED"/>
    <property type="match status" value="1"/>
</dbReference>
<organism evidence="3 4">
    <name type="scientific">Streptomyces umbrinus</name>
    <dbReference type="NCBI Taxonomy" id="67370"/>
    <lineage>
        <taxon>Bacteria</taxon>
        <taxon>Bacillati</taxon>
        <taxon>Actinomycetota</taxon>
        <taxon>Actinomycetes</taxon>
        <taxon>Kitasatosporales</taxon>
        <taxon>Streptomycetaceae</taxon>
        <taxon>Streptomyces</taxon>
        <taxon>Streptomyces phaeochromogenes group</taxon>
    </lineage>
</organism>
<protein>
    <recommendedName>
        <fullName evidence="5">Transposase</fullName>
    </recommendedName>
</protein>
<dbReference type="NCBIfam" id="NF033592">
    <property type="entry name" value="transpos_IS4_1"/>
    <property type="match status" value="1"/>
</dbReference>
<dbReference type="Pfam" id="PF01609">
    <property type="entry name" value="DDE_Tnp_1"/>
    <property type="match status" value="1"/>
</dbReference>
<dbReference type="PANTHER" id="PTHR37529:SF1">
    <property type="entry name" value="TRANSPOSASE INSG FOR INSERTION SEQUENCE ELEMENT IS4-RELATED"/>
    <property type="match status" value="1"/>
</dbReference>
<evidence type="ECO:0000259" key="2">
    <source>
        <dbReference type="Pfam" id="PF13006"/>
    </source>
</evidence>
<evidence type="ECO:0000313" key="3">
    <source>
        <dbReference type="EMBL" id="MDQ1031227.1"/>
    </source>
</evidence>
<dbReference type="InterPro" id="IPR047952">
    <property type="entry name" value="Transpos_IS4"/>
</dbReference>
<comment type="caution">
    <text evidence="3">The sequence shown here is derived from an EMBL/GenBank/DDBJ whole genome shotgun (WGS) entry which is preliminary data.</text>
</comment>
<sequence>MVSGERLTDRVGIGVLTRLVDRDLVDEVLAETGRAEKRSRLLPARVVVYYVMALCLFFGDSYEEVIRLLVSGLRFLGTWRKEWKVPTSSAISQARRRLGSEPLKLLFERVALPCAQRGTQGAWLGRWRLMAIDGFVLDIPDTPANEAKFGRSGGTRNPAPFPQVKIVGLGECGTHAIVAARLGPWRTDEGTLARDLVADFEPGMLVTADRGFYAYRLWEAAAATGADLLWRMPDGPQLPVVRPLKDGSYESFLLDPKVRGRRATQRHRGSARIEEPSGIPVRVVEYEVTNREGKGEIFCLITTIMDPDGANAAELAAAYAERWEFESGLDEVKTHQRGRGGVLRSKSPDMIEQEIWALLLTHYAVRHLMCEAADQADIDPDRLSFIRSLRVIRRQITDQAGFSPSPSQKRS</sequence>
<proteinExistence type="predicted"/>
<evidence type="ECO:0008006" key="5">
    <source>
        <dbReference type="Google" id="ProtNLM"/>
    </source>
</evidence>